<feature type="domain" description="Polymerase nucleotidyl transferase" evidence="1">
    <location>
        <begin position="86"/>
        <end position="129"/>
    </location>
</feature>
<accession>A0A1W9NZP3</accession>
<organism evidence="2 3">
    <name type="scientific">candidate division CPR3 bacterium 4484_211</name>
    <dbReference type="NCBI Taxonomy" id="1968527"/>
    <lineage>
        <taxon>Bacteria</taxon>
        <taxon>Bacteria division CPR3</taxon>
    </lineage>
</organism>
<comment type="caution">
    <text evidence="2">The sequence shown here is derived from an EMBL/GenBank/DDBJ whole genome shotgun (WGS) entry which is preliminary data.</text>
</comment>
<dbReference type="AlphaFoldDB" id="A0A1W9NZP3"/>
<name>A0A1W9NZP3_UNCC3</name>
<dbReference type="GO" id="GO:0016779">
    <property type="term" value="F:nucleotidyltransferase activity"/>
    <property type="evidence" value="ECO:0007669"/>
    <property type="project" value="InterPro"/>
</dbReference>
<protein>
    <recommendedName>
        <fullName evidence="1">Polymerase nucleotidyl transferase domain-containing protein</fullName>
    </recommendedName>
</protein>
<dbReference type="Proteomes" id="UP000192520">
    <property type="component" value="Unassembled WGS sequence"/>
</dbReference>
<proteinExistence type="predicted"/>
<dbReference type="Pfam" id="PF01909">
    <property type="entry name" value="NTP_transf_2"/>
    <property type="match status" value="1"/>
</dbReference>
<dbReference type="InterPro" id="IPR002934">
    <property type="entry name" value="Polymerase_NTP_transf_dom"/>
</dbReference>
<dbReference type="SUPFAM" id="SSF81301">
    <property type="entry name" value="Nucleotidyltransferase"/>
    <property type="match status" value="1"/>
</dbReference>
<dbReference type="InterPro" id="IPR043519">
    <property type="entry name" value="NT_sf"/>
</dbReference>
<dbReference type="STRING" id="1968527.B5M47_02215"/>
<gene>
    <name evidence="2" type="ORF">B5M47_02215</name>
</gene>
<evidence type="ECO:0000259" key="1">
    <source>
        <dbReference type="Pfam" id="PF01909"/>
    </source>
</evidence>
<sequence>MDKKLSEAIIKTLAYSDIFDFPLNPQELYEYLEGYPLDSPKLISPELINNVPQIDFLDGLFFLKGREEIVSLRREKQKWTKQKKAIAQKVAQKLGLIPWIKMIAVTGGVAAGNAEEDHDIDLLFITASGRLWLSRLLEKISTELMGIRRHPGNHAGEKAKNKVCPNMYLDSQNLKLPHHDLFTAREIAQMKPILNRDQTYEKFLTSNSWMKEWLPNWWGNKLKMKSEKLKIKRRKTQSPATGRQSSVLNFFEHLAKKLQLNYMSSKRTTETITETLLMFHPDDQRRKTIKKYRQKLHSLGLTPTQCNLN</sequence>
<reference evidence="3" key="1">
    <citation type="submission" date="2017-03" db="EMBL/GenBank/DDBJ databases">
        <title>Novel pathways for hydrocarbon cycling and metabolic interdependencies in hydrothermal sediment communities.</title>
        <authorList>
            <person name="Dombrowski N."/>
            <person name="Seitz K."/>
            <person name="Teske A."/>
            <person name="Baker B."/>
        </authorList>
    </citation>
    <scope>NUCLEOTIDE SEQUENCE [LARGE SCALE GENOMIC DNA]</scope>
</reference>
<evidence type="ECO:0000313" key="3">
    <source>
        <dbReference type="Proteomes" id="UP000192520"/>
    </source>
</evidence>
<evidence type="ECO:0000313" key="2">
    <source>
        <dbReference type="EMBL" id="OQX51013.1"/>
    </source>
</evidence>
<dbReference type="EMBL" id="MZGJ01000010">
    <property type="protein sequence ID" value="OQX51013.1"/>
    <property type="molecule type" value="Genomic_DNA"/>
</dbReference>